<dbReference type="WBParaSite" id="BXY_1600200.1">
    <property type="protein sequence ID" value="BXY_1600200.1"/>
    <property type="gene ID" value="BXY_1600200"/>
</dbReference>
<dbReference type="PANTHER" id="PTHR12265">
    <property type="entry name" value="TRANSMEMBRANE PROTEIN 53"/>
    <property type="match status" value="1"/>
</dbReference>
<dbReference type="Proteomes" id="UP000095284">
    <property type="component" value="Unplaced"/>
</dbReference>
<dbReference type="Proteomes" id="UP000582659">
    <property type="component" value="Unassembled WGS sequence"/>
</dbReference>
<sequence length="298" mass="33895">MTATVKPETDNLSSGLGLADIKRDNSNFRLENEPNKEIKEGITVVHKDDIDSQAPLIILTGWANATDKNLSKYSEFYVDEGYMVARYTVPIKEVYHFGGYQRYALTLYEQLLQLDKTEGRPIFIHNFSMNGCSLFAMLWRLLAEVADGESIKARVKGVIFDSSPANVMPWHVAEALSMGHKAWGLKMAVKVATTSFLSVHRFCCYATSLVKPNVYETQFAYFMLTSFTDLPKRQLYFYSENDPICLPSSIREFQSLQRNQGVVVDELTWPNAGHCSHLKDDREPYVDKCVTFIRGILK</sequence>
<reference evidence="1" key="2">
    <citation type="submission" date="2020-09" db="EMBL/GenBank/DDBJ databases">
        <authorList>
            <person name="Kikuchi T."/>
        </authorList>
    </citation>
    <scope>NUCLEOTIDE SEQUENCE</scope>
    <source>
        <strain evidence="1">Ka4C1</strain>
    </source>
</reference>
<protein>
    <submittedName>
        <fullName evidence="1">(pine wood nematode) hypothetical protein</fullName>
    </submittedName>
</protein>
<dbReference type="OrthoDB" id="77878at2759"/>
<organism evidence="2 4">
    <name type="scientific">Bursaphelenchus xylophilus</name>
    <name type="common">Pinewood nematode worm</name>
    <name type="synonym">Aphelenchoides xylophilus</name>
    <dbReference type="NCBI Taxonomy" id="6326"/>
    <lineage>
        <taxon>Eukaryota</taxon>
        <taxon>Metazoa</taxon>
        <taxon>Ecdysozoa</taxon>
        <taxon>Nematoda</taxon>
        <taxon>Chromadorea</taxon>
        <taxon>Rhabditida</taxon>
        <taxon>Tylenchina</taxon>
        <taxon>Tylenchomorpha</taxon>
        <taxon>Aphelenchoidea</taxon>
        <taxon>Aphelenchoididae</taxon>
        <taxon>Bursaphelenchus</taxon>
    </lineage>
</organism>
<proteinExistence type="predicted"/>
<gene>
    <name evidence="1" type="ORF">BXYJ_LOCUS4098</name>
</gene>
<dbReference type="AlphaFoldDB" id="A0A1I7SSI5"/>
<dbReference type="Pfam" id="PF05705">
    <property type="entry name" value="DUF829"/>
    <property type="match status" value="1"/>
</dbReference>
<dbReference type="PANTHER" id="PTHR12265:SF41">
    <property type="entry name" value="TRANSMEMBRANE PROTEIN 53"/>
    <property type="match status" value="1"/>
</dbReference>
<accession>A0A1I7SSI5</accession>
<dbReference type="Gene3D" id="3.40.50.1820">
    <property type="entry name" value="alpha/beta hydrolase"/>
    <property type="match status" value="1"/>
</dbReference>
<dbReference type="EMBL" id="CAJFCV020000002">
    <property type="protein sequence ID" value="CAG9097512.1"/>
    <property type="molecule type" value="Genomic_DNA"/>
</dbReference>
<dbReference type="EMBL" id="CAJFDI010000002">
    <property type="protein sequence ID" value="CAD5215575.1"/>
    <property type="molecule type" value="Genomic_DNA"/>
</dbReference>
<evidence type="ECO:0000313" key="3">
    <source>
        <dbReference type="Proteomes" id="UP000659654"/>
    </source>
</evidence>
<dbReference type="InterPro" id="IPR029058">
    <property type="entry name" value="AB_hydrolase_fold"/>
</dbReference>
<dbReference type="Proteomes" id="UP000659654">
    <property type="component" value="Unassembled WGS sequence"/>
</dbReference>
<name>A0A1I7SSI5_BURXY</name>
<reference evidence="4" key="1">
    <citation type="submission" date="2016-11" db="UniProtKB">
        <authorList>
            <consortium name="WormBaseParasite"/>
        </authorList>
    </citation>
    <scope>IDENTIFICATION</scope>
</reference>
<dbReference type="eggNOG" id="KOG2521">
    <property type="taxonomic scope" value="Eukaryota"/>
</dbReference>
<evidence type="ECO:0000313" key="1">
    <source>
        <dbReference type="EMBL" id="CAD5215575.1"/>
    </source>
</evidence>
<dbReference type="SUPFAM" id="SSF53474">
    <property type="entry name" value="alpha/beta-Hydrolases"/>
    <property type="match status" value="1"/>
</dbReference>
<evidence type="ECO:0000313" key="4">
    <source>
        <dbReference type="WBParaSite" id="BXY_1600200.1"/>
    </source>
</evidence>
<evidence type="ECO:0000313" key="2">
    <source>
        <dbReference type="Proteomes" id="UP000095284"/>
    </source>
</evidence>
<keyword evidence="3" id="KW-1185">Reference proteome</keyword>
<dbReference type="InterPro" id="IPR008547">
    <property type="entry name" value="DUF829_TMEM53"/>
</dbReference>